<name>A0A7Z0QJ77_9BRAD</name>
<dbReference type="KEGG" id="bban:J4G43_023965"/>
<evidence type="ECO:0000313" key="3">
    <source>
        <dbReference type="EMBL" id="UEM17010.1"/>
    </source>
</evidence>
<protein>
    <submittedName>
        <fullName evidence="2">Uncharacterized protein</fullName>
    </submittedName>
</protein>
<accession>A0A7Z0QJ77</accession>
<reference evidence="1" key="3">
    <citation type="submission" date="2021-03" db="EMBL/GenBank/DDBJ databases">
        <title>Whole Genome Sequence of Bradyrhizobium sp. Strain 144S4.</title>
        <authorList>
            <person name="Bromfield E.S.P."/>
            <person name="Cloutier S."/>
        </authorList>
    </citation>
    <scope>NUCLEOTIDE SEQUENCE [LARGE SCALE GENOMIC DNA]</scope>
    <source>
        <strain evidence="1">144S4</strain>
    </source>
</reference>
<dbReference type="Proteomes" id="UP000664702">
    <property type="component" value="Chromosome"/>
</dbReference>
<dbReference type="Proteomes" id="UP000564836">
    <property type="component" value="Chromosome"/>
</dbReference>
<sequence length="105" mass="11972">MSKDDDYDLKKSRALRDAGMSLTRDHNPEFKAQFARFIDHLPRGWIGTCEDIRAHWPGVRPATPHAWGACWNAAKKRGQLVELATKVPMTGVKSHGRRTNLHRRA</sequence>
<reference evidence="4 5" key="1">
    <citation type="journal article" date="2017" name="Syst. Appl. Microbiol.">
        <title>Soybeans inoculated with root zone soils of Canadian native legumes harbour diverse and novel Bradyrhizobium spp. that possess agricultural potential.</title>
        <authorList>
            <person name="Bromfield E.S.P."/>
            <person name="Cloutier S."/>
            <person name="Tambong J.T."/>
            <person name="Tran Thi T.V."/>
        </authorList>
    </citation>
    <scope>NUCLEOTIDE SEQUENCE [LARGE SCALE GENOMIC DNA]</scope>
    <source>
        <strain evidence="4 5">323S2</strain>
    </source>
</reference>
<organism evidence="2">
    <name type="scientific">Bradyrhizobium barranii subsp. barranii</name>
    <dbReference type="NCBI Taxonomy" id="2823807"/>
    <lineage>
        <taxon>Bacteria</taxon>
        <taxon>Pseudomonadati</taxon>
        <taxon>Pseudomonadota</taxon>
        <taxon>Alphaproteobacteria</taxon>
        <taxon>Hyphomicrobiales</taxon>
        <taxon>Nitrobacteraceae</taxon>
        <taxon>Bradyrhizobium</taxon>
        <taxon>Bradyrhizobium barranii</taxon>
    </lineage>
</organism>
<evidence type="ECO:0000313" key="1">
    <source>
        <dbReference type="EMBL" id="MBO1864249.1"/>
    </source>
</evidence>
<evidence type="ECO:0000313" key="5">
    <source>
        <dbReference type="Proteomes" id="UP000564836"/>
    </source>
</evidence>
<proteinExistence type="predicted"/>
<evidence type="ECO:0000313" key="6">
    <source>
        <dbReference type="Proteomes" id="UP000664702"/>
    </source>
</evidence>
<reference evidence="2" key="2">
    <citation type="submission" date="2020-06" db="EMBL/GenBank/DDBJ databases">
        <title>Whole Genome Sequence of Bradyrhizobium sp. Strain 323S2.</title>
        <authorList>
            <person name="Bromfield E.S.P."/>
        </authorList>
    </citation>
    <scope>NUCLEOTIDE SEQUENCE [LARGE SCALE GENOMIC DNA]</scope>
    <source>
        <strain evidence="2">323S2</strain>
    </source>
</reference>
<dbReference type="RefSeq" id="WP_038946050.1">
    <property type="nucleotide sequence ID" value="NZ_CP086136.1"/>
</dbReference>
<evidence type="ECO:0000313" key="4">
    <source>
        <dbReference type="EMBL" id="UGX98757.1"/>
    </source>
</evidence>
<gene>
    <name evidence="4" type="ORF">G6321_00028035</name>
    <name evidence="2" type="ORF">G6321_40200</name>
    <name evidence="3" type="ORF">J4G43_023965</name>
    <name evidence="1" type="ORF">J4G43_25990</name>
</gene>
<dbReference type="EMBL" id="CP088280">
    <property type="protein sequence ID" value="UGX98757.1"/>
    <property type="molecule type" value="Genomic_DNA"/>
</dbReference>
<dbReference type="EMBL" id="JACBFH010000001">
    <property type="protein sequence ID" value="NYY94395.1"/>
    <property type="molecule type" value="Genomic_DNA"/>
</dbReference>
<dbReference type="EMBL" id="CP086136">
    <property type="protein sequence ID" value="UEM17010.1"/>
    <property type="molecule type" value="Genomic_DNA"/>
</dbReference>
<dbReference type="EMBL" id="JAGEMI010000001">
    <property type="protein sequence ID" value="MBO1864249.1"/>
    <property type="molecule type" value="Genomic_DNA"/>
</dbReference>
<reference evidence="5 6" key="4">
    <citation type="journal article" date="2022" name="Int. J. Syst. Evol. Microbiol.">
        <title>Strains of Bradyrhizobium barranii sp. nov. associated with legumes native to Canada are symbionts of soybeans and belong to different subspecies (subsp. barranii subsp. nov. and subsp. apii subsp. nov.) and symbiovars (sv. glycinearum and sv. septentrionale).</title>
        <authorList>
            <person name="Bromfield E.S.P."/>
            <person name="Cloutier S."/>
            <person name="Wasai-Hara S."/>
            <person name="Minamisawa K."/>
        </authorList>
    </citation>
    <scope>NUCLEOTIDE SEQUENCE [LARGE SCALE GENOMIC DNA]</scope>
    <source>
        <strain evidence="4 6">144S4</strain>
        <strain evidence="5">323S2</strain>
    </source>
</reference>
<evidence type="ECO:0000313" key="2">
    <source>
        <dbReference type="EMBL" id="NYY94395.1"/>
    </source>
</evidence>
<dbReference type="AlphaFoldDB" id="A0A7Z0QJ77"/>